<dbReference type="AlphaFoldDB" id="A0A8J9ZA91"/>
<evidence type="ECO:0000313" key="12">
    <source>
        <dbReference type="Proteomes" id="UP000838412"/>
    </source>
</evidence>
<dbReference type="Pfam" id="PF22586">
    <property type="entry name" value="ANCHR-like_BBOX"/>
    <property type="match status" value="1"/>
</dbReference>
<feature type="compositionally biased region" description="Acidic residues" evidence="7">
    <location>
        <begin position="1034"/>
        <end position="1047"/>
    </location>
</feature>
<dbReference type="Gene3D" id="3.30.160.60">
    <property type="entry name" value="Classic Zinc Finger"/>
    <property type="match status" value="1"/>
</dbReference>
<feature type="transmembrane region" description="Helical" evidence="8">
    <location>
        <begin position="505"/>
        <end position="527"/>
    </location>
</feature>
<dbReference type="Pfam" id="PF00622">
    <property type="entry name" value="SPRY"/>
    <property type="match status" value="1"/>
</dbReference>
<dbReference type="SUPFAM" id="SSF57845">
    <property type="entry name" value="B-box zinc-binding domain"/>
    <property type="match status" value="1"/>
</dbReference>
<dbReference type="PROSITE" id="PS50089">
    <property type="entry name" value="ZF_RING_2"/>
    <property type="match status" value="1"/>
</dbReference>
<evidence type="ECO:0000256" key="4">
    <source>
        <dbReference type="ARBA" id="ARBA00022771"/>
    </source>
</evidence>
<evidence type="ECO:0000259" key="9">
    <source>
        <dbReference type="PROSITE" id="PS50089"/>
    </source>
</evidence>
<dbReference type="SUPFAM" id="SSF49899">
    <property type="entry name" value="Concanavalin A-like lectins/glucanases"/>
    <property type="match status" value="1"/>
</dbReference>
<feature type="transmembrane region" description="Helical" evidence="8">
    <location>
        <begin position="761"/>
        <end position="780"/>
    </location>
</feature>
<comment type="subcellular location">
    <subcellularLocation>
        <location evidence="1">Cytoplasm</location>
    </subcellularLocation>
</comment>
<dbReference type="EMBL" id="OV696703">
    <property type="protein sequence ID" value="CAH1250802.1"/>
    <property type="molecule type" value="Genomic_DNA"/>
</dbReference>
<dbReference type="InterPro" id="IPR001841">
    <property type="entry name" value="Znf_RING"/>
</dbReference>
<dbReference type="PRINTS" id="PR01407">
    <property type="entry name" value="BUTYPHLNCDUF"/>
</dbReference>
<protein>
    <submittedName>
        <fullName evidence="11">MID1 protein</fullName>
    </submittedName>
</protein>
<dbReference type="SMART" id="SM00184">
    <property type="entry name" value="RING"/>
    <property type="match status" value="2"/>
</dbReference>
<dbReference type="InterPro" id="IPR050617">
    <property type="entry name" value="E3_ligase_FN3/SPRY"/>
</dbReference>
<dbReference type="OrthoDB" id="195226at2759"/>
<keyword evidence="12" id="KW-1185">Reference proteome</keyword>
<dbReference type="CDD" id="cd19801">
    <property type="entry name" value="Bbox1_MID"/>
    <property type="match status" value="1"/>
</dbReference>
<feature type="transmembrane region" description="Helical" evidence="8">
    <location>
        <begin position="662"/>
        <end position="686"/>
    </location>
</feature>
<dbReference type="Gene3D" id="2.60.120.920">
    <property type="match status" value="1"/>
</dbReference>
<dbReference type="InterPro" id="IPR003877">
    <property type="entry name" value="SPRY_dom"/>
</dbReference>
<feature type="compositionally biased region" description="Low complexity" evidence="7">
    <location>
        <begin position="1098"/>
        <end position="1109"/>
    </location>
</feature>
<feature type="transmembrane region" description="Helical" evidence="8">
    <location>
        <begin position="792"/>
        <end position="811"/>
    </location>
</feature>
<dbReference type="PROSITE" id="PS50119">
    <property type="entry name" value="ZF_BBOX"/>
    <property type="match status" value="1"/>
</dbReference>
<dbReference type="PANTHER" id="PTHR24099:SF16">
    <property type="entry name" value="E3 UBIQUITIN-PROTEIN LIGASE MIDLINE-1-LIKE ISOFORM X1"/>
    <property type="match status" value="1"/>
</dbReference>
<evidence type="ECO:0000256" key="1">
    <source>
        <dbReference type="ARBA" id="ARBA00004496"/>
    </source>
</evidence>
<dbReference type="InterPro" id="IPR017907">
    <property type="entry name" value="Znf_RING_CS"/>
</dbReference>
<feature type="transmembrane region" description="Helical" evidence="8">
    <location>
        <begin position="580"/>
        <end position="605"/>
    </location>
</feature>
<feature type="compositionally biased region" description="Polar residues" evidence="7">
    <location>
        <begin position="1063"/>
        <end position="1073"/>
    </location>
</feature>
<gene>
    <name evidence="11" type="primary">MID1</name>
    <name evidence="11" type="ORF">BLAG_LOCUS11401</name>
</gene>
<organism evidence="11 12">
    <name type="scientific">Branchiostoma lanceolatum</name>
    <name type="common">Common lancelet</name>
    <name type="synonym">Amphioxus lanceolatum</name>
    <dbReference type="NCBI Taxonomy" id="7740"/>
    <lineage>
        <taxon>Eukaryota</taxon>
        <taxon>Metazoa</taxon>
        <taxon>Chordata</taxon>
        <taxon>Cephalochordata</taxon>
        <taxon>Leptocardii</taxon>
        <taxon>Amphioxiformes</taxon>
        <taxon>Branchiostomatidae</taxon>
        <taxon>Branchiostoma</taxon>
    </lineage>
</organism>
<feature type="region of interest" description="Disordered" evidence="7">
    <location>
        <begin position="52"/>
        <end position="79"/>
    </location>
</feature>
<dbReference type="Gene3D" id="4.10.830.40">
    <property type="match status" value="1"/>
</dbReference>
<dbReference type="Gene3D" id="3.30.40.10">
    <property type="entry name" value="Zinc/RING finger domain, C3HC4 (zinc finger)"/>
    <property type="match status" value="1"/>
</dbReference>
<dbReference type="PANTHER" id="PTHR24099">
    <property type="entry name" value="E3 UBIQUITIN-PROTEIN LIGASE TRIM36-RELATED"/>
    <property type="match status" value="1"/>
</dbReference>
<evidence type="ECO:0000256" key="5">
    <source>
        <dbReference type="ARBA" id="ARBA00022833"/>
    </source>
</evidence>
<dbReference type="InterPro" id="IPR003879">
    <property type="entry name" value="Butyrophylin_SPRY"/>
</dbReference>
<sequence length="1192" mass="134931">MINVNQKKDAMEGLEDELTCPVCLELFTCPLQLPCHHNLCHRCAEVILQSETEPSQDDEEEMAACSAASPPGPDGTPDGFPCPTCREEVSLDSRGLDGLRKNLLLQNIVDRYMKLKGTGDLGSQQVPCQLCKEEPPKMASKSCLTCKASYCEQCLSLTHPAFPPFTEHKLVSPRTSFDEILTVMCSDHSKEPVKMYCVQDQTPVCLLCEKKVGKHKQHNMAALEEVFSQKQAELQSEVDRLGAWVAHEEEKVRAMEEKQEYVKTRAAEIKAQVTDECTNLCEVIQSRSTDMDHQVERAKVQDEENLARLMNQTKDAVHKARSKLAYAREALKETDHASFLQTDGAVTAKLGSAGNFVLDAEDEDITCEIGVLVDHDSGQLSFYNANTQTLIYTHQASFIHPLYPAFSLWDGSLKIHSGLGIRYVSYSVWEFEFFSRDLHTMGKEREDAALPLLPIYHPPEEDGGDDTSWNGSFQFTHDGEQIQFEETSEDGTIIKMPKTKRRTSLLVLDLILLLLDYLQFFALLMAMSEHWTWPETWLRHLSFVFLFNLDVWEFTKFSTGVYVSAKSYFLPSAVVFDVHFLLLAWLIFCTVLVVSYTIFYAILLYKQNASMLLRIAQLQRVYLTVAQVIALPLGTTLAKLFHCTYLDAVDVYNGYTCFSGTHWGLVAGAVSMSLLFFVGISAWMIIKIRRQMFSSHSDRHEGYLQLKEAQFIRSIDVVWAVGHFHLFSSYRRFWVYYRPVLFLFKFAIVCFYAGLIRHPLAQIWCVLACWLAFLVVGCIWRPFRVTSFNFMFIINLVCLVANSFVGCALNMPSLTSVWLTPDYLFYELLLINGVWGFAVVVWLLFLLMRRCGCLWKGYPLWPSMTEHGMDKLSTTTRHYIKAILDGRQLLERSLSMPALFSPAHELSRQIQIINAYCREAEYLRDPFHDTLWDLLDELIEAHTRIGPISLFAESVKPSIQQTAQELMKMMPEFTKRMVQRDYDFILMTPLKRRMLLKMYCIGVFVNGRAERVNQERDEAGLYKVWHRSPTPDLSGDDGYFEEPSDDQENTHKHVMFRDPPPTASATWSNNSSILLEPDMFPTPDGEGTSRASQPPPSDTNSLSSSTLDSAGGRDNAAFMPESDSLPSVTGTESEEKPDTAGHSSPDLTTPGEDDQTDGTAKSQAEKGTGGIGPQLSPKPDTLATIAEDEETQ</sequence>
<feature type="domain" description="RING-type" evidence="9">
    <location>
        <begin position="20"/>
        <end position="86"/>
    </location>
</feature>
<evidence type="ECO:0000256" key="3">
    <source>
        <dbReference type="ARBA" id="ARBA00022723"/>
    </source>
</evidence>
<dbReference type="InterPro" id="IPR043136">
    <property type="entry name" value="B30.2/SPRY_sf"/>
</dbReference>
<dbReference type="PROSITE" id="PS00518">
    <property type="entry name" value="ZF_RING_1"/>
    <property type="match status" value="1"/>
</dbReference>
<keyword evidence="3" id="KW-0479">Metal-binding</keyword>
<feature type="transmembrane region" description="Helical" evidence="8">
    <location>
        <begin position="823"/>
        <end position="847"/>
    </location>
</feature>
<feature type="transmembrane region" description="Helical" evidence="8">
    <location>
        <begin position="621"/>
        <end position="642"/>
    </location>
</feature>
<feature type="region of interest" description="Disordered" evidence="7">
    <location>
        <begin position="1032"/>
        <end position="1192"/>
    </location>
</feature>
<name>A0A8J9ZA91_BRALA</name>
<keyword evidence="2" id="KW-0963">Cytoplasm</keyword>
<accession>A0A8J9ZA91</accession>
<evidence type="ECO:0000256" key="8">
    <source>
        <dbReference type="SAM" id="Phobius"/>
    </source>
</evidence>
<dbReference type="InterPro" id="IPR013083">
    <property type="entry name" value="Znf_RING/FYVE/PHD"/>
</dbReference>
<dbReference type="SUPFAM" id="SSF57850">
    <property type="entry name" value="RING/U-box"/>
    <property type="match status" value="1"/>
</dbReference>
<keyword evidence="5" id="KW-0862">Zinc</keyword>
<keyword evidence="8" id="KW-1133">Transmembrane helix</keyword>
<dbReference type="GO" id="GO:0005737">
    <property type="term" value="C:cytoplasm"/>
    <property type="evidence" value="ECO:0007669"/>
    <property type="project" value="UniProtKB-SubCell"/>
</dbReference>
<dbReference type="SMART" id="SM00336">
    <property type="entry name" value="BBOX"/>
    <property type="match status" value="2"/>
</dbReference>
<evidence type="ECO:0000259" key="10">
    <source>
        <dbReference type="PROSITE" id="PS50119"/>
    </source>
</evidence>
<keyword evidence="8" id="KW-0812">Transmembrane</keyword>
<dbReference type="Proteomes" id="UP000838412">
    <property type="component" value="Chromosome 18"/>
</dbReference>
<keyword evidence="8" id="KW-0472">Membrane</keyword>
<reference evidence="11" key="1">
    <citation type="submission" date="2022-01" db="EMBL/GenBank/DDBJ databases">
        <authorList>
            <person name="Braso-Vives M."/>
        </authorList>
    </citation>
    <scope>NUCLEOTIDE SEQUENCE</scope>
</reference>
<proteinExistence type="predicted"/>
<feature type="transmembrane region" description="Helical" evidence="8">
    <location>
        <begin position="735"/>
        <end position="755"/>
    </location>
</feature>
<dbReference type="Pfam" id="PF00643">
    <property type="entry name" value="zf-B_box"/>
    <property type="match status" value="1"/>
</dbReference>
<evidence type="ECO:0000256" key="6">
    <source>
        <dbReference type="PROSITE-ProRule" id="PRU00024"/>
    </source>
</evidence>
<evidence type="ECO:0000256" key="2">
    <source>
        <dbReference type="ARBA" id="ARBA00022490"/>
    </source>
</evidence>
<evidence type="ECO:0000313" key="11">
    <source>
        <dbReference type="EMBL" id="CAH1250802.1"/>
    </source>
</evidence>
<evidence type="ECO:0000256" key="7">
    <source>
        <dbReference type="SAM" id="MobiDB-lite"/>
    </source>
</evidence>
<dbReference type="GO" id="GO:0008270">
    <property type="term" value="F:zinc ion binding"/>
    <property type="evidence" value="ECO:0007669"/>
    <property type="project" value="UniProtKB-KW"/>
</dbReference>
<dbReference type="Pfam" id="PF13445">
    <property type="entry name" value="zf-RING_UBOX"/>
    <property type="match status" value="1"/>
</dbReference>
<dbReference type="InterPro" id="IPR027370">
    <property type="entry name" value="Znf-RING_euk"/>
</dbReference>
<keyword evidence="4 6" id="KW-0863">Zinc-finger</keyword>
<feature type="domain" description="B box-type" evidence="10">
    <location>
        <begin position="180"/>
        <end position="223"/>
    </location>
</feature>
<dbReference type="InterPro" id="IPR013320">
    <property type="entry name" value="ConA-like_dom_sf"/>
</dbReference>
<dbReference type="InterPro" id="IPR000315">
    <property type="entry name" value="Znf_B-box"/>
</dbReference>